<dbReference type="SUPFAM" id="SSF51735">
    <property type="entry name" value="NAD(P)-binding Rossmann-fold domains"/>
    <property type="match status" value="1"/>
</dbReference>
<keyword evidence="2" id="KW-0560">Oxidoreductase</keyword>
<dbReference type="Gene3D" id="3.90.180.10">
    <property type="entry name" value="Medium-chain alcohol dehydrogenases, catalytic domain"/>
    <property type="match status" value="1"/>
</dbReference>
<evidence type="ECO:0000256" key="1">
    <source>
        <dbReference type="ARBA" id="ARBA00022857"/>
    </source>
</evidence>
<accession>A0ABX1QYY9</accession>
<evidence type="ECO:0000313" key="4">
    <source>
        <dbReference type="EMBL" id="NMH58718.1"/>
    </source>
</evidence>
<gene>
    <name evidence="4" type="ORF">HCJ96_01605</name>
</gene>
<dbReference type="Gene3D" id="3.40.50.720">
    <property type="entry name" value="NAD(P)-binding Rossmann-like Domain"/>
    <property type="match status" value="1"/>
</dbReference>
<dbReference type="Pfam" id="PF08240">
    <property type="entry name" value="ADH_N"/>
    <property type="match status" value="1"/>
</dbReference>
<sequence length="325" mass="35450">MKFINFKQGGEPEDLYQDECSTPEVNPHQIRIQVQAFGVNRADTLQRLGKYPPPPGESAILGLEVAGIVDAVGSQVTQWQKGERVFALVPGGGYAKQVVVNADHVMPIPGDLSMVEAAGIAEVFLTAYQSLFLVAKLQRDAHILVHAGASGVGLAATQLASFSGARIACTASSKQKLELCKSMGADVLINYQEQDFAEQIQQHFRGGVDMVLDFIGGDYINRNLTVLAQDGIVVYLAMLAGRFADKLDMGLMLNKRATLTASTLRNRSDDYKAHLIAEFSHHCLDAFAERKLVANIDTVYAIDDIAIAHQRLHDNDSQGKLIIKW</sequence>
<keyword evidence="1" id="KW-0521">NADP</keyword>
<dbReference type="PANTHER" id="PTHR48106">
    <property type="entry name" value="QUINONE OXIDOREDUCTASE PIG3-RELATED"/>
    <property type="match status" value="1"/>
</dbReference>
<dbReference type="NCBIfam" id="TIGR02824">
    <property type="entry name" value="quinone_pig3"/>
    <property type="match status" value="1"/>
</dbReference>
<evidence type="ECO:0000259" key="3">
    <source>
        <dbReference type="SMART" id="SM00829"/>
    </source>
</evidence>
<evidence type="ECO:0000256" key="2">
    <source>
        <dbReference type="ARBA" id="ARBA00023002"/>
    </source>
</evidence>
<proteinExistence type="predicted"/>
<dbReference type="CDD" id="cd05276">
    <property type="entry name" value="p53_inducible_oxidoreductase"/>
    <property type="match status" value="1"/>
</dbReference>
<dbReference type="InterPro" id="IPR013149">
    <property type="entry name" value="ADH-like_C"/>
</dbReference>
<dbReference type="PANTHER" id="PTHR48106:SF18">
    <property type="entry name" value="QUINONE OXIDOREDUCTASE PIG3"/>
    <property type="match status" value="1"/>
</dbReference>
<dbReference type="Pfam" id="PF00107">
    <property type="entry name" value="ADH_zinc_N"/>
    <property type="match status" value="1"/>
</dbReference>
<dbReference type="SUPFAM" id="SSF50129">
    <property type="entry name" value="GroES-like"/>
    <property type="match status" value="1"/>
</dbReference>
<protein>
    <submittedName>
        <fullName evidence="4">NAD(P)H-quinone oxidoreductase</fullName>
    </submittedName>
</protein>
<organism evidence="4 5">
    <name type="scientific">Alteromonas ponticola</name>
    <dbReference type="NCBI Taxonomy" id="2720613"/>
    <lineage>
        <taxon>Bacteria</taxon>
        <taxon>Pseudomonadati</taxon>
        <taxon>Pseudomonadota</taxon>
        <taxon>Gammaproteobacteria</taxon>
        <taxon>Alteromonadales</taxon>
        <taxon>Alteromonadaceae</taxon>
        <taxon>Alteromonas/Salinimonas group</taxon>
        <taxon>Alteromonas</taxon>
    </lineage>
</organism>
<dbReference type="RefSeq" id="WP_169209272.1">
    <property type="nucleotide sequence ID" value="NZ_JAATNW010000001.1"/>
</dbReference>
<feature type="domain" description="Enoyl reductase (ER)" evidence="3">
    <location>
        <begin position="10"/>
        <end position="323"/>
    </location>
</feature>
<reference evidence="4 5" key="1">
    <citation type="submission" date="2020-03" db="EMBL/GenBank/DDBJ databases">
        <title>Alteromonas ponticola sp. nov., isolated from seawater.</title>
        <authorList>
            <person name="Yoon J.-H."/>
            <person name="Kim Y.-O."/>
        </authorList>
    </citation>
    <scope>NUCLEOTIDE SEQUENCE [LARGE SCALE GENOMIC DNA]</scope>
    <source>
        <strain evidence="4 5">MYP5</strain>
    </source>
</reference>
<name>A0ABX1QYY9_9ALTE</name>
<dbReference type="Proteomes" id="UP000709336">
    <property type="component" value="Unassembled WGS sequence"/>
</dbReference>
<dbReference type="SMART" id="SM00829">
    <property type="entry name" value="PKS_ER"/>
    <property type="match status" value="1"/>
</dbReference>
<dbReference type="InterPro" id="IPR011032">
    <property type="entry name" value="GroES-like_sf"/>
</dbReference>
<dbReference type="InterPro" id="IPR014189">
    <property type="entry name" value="Quinone_OxRdtase_PIG3"/>
</dbReference>
<dbReference type="InterPro" id="IPR020843">
    <property type="entry name" value="ER"/>
</dbReference>
<evidence type="ECO:0000313" key="5">
    <source>
        <dbReference type="Proteomes" id="UP000709336"/>
    </source>
</evidence>
<dbReference type="InterPro" id="IPR036291">
    <property type="entry name" value="NAD(P)-bd_dom_sf"/>
</dbReference>
<comment type="caution">
    <text evidence="4">The sequence shown here is derived from an EMBL/GenBank/DDBJ whole genome shotgun (WGS) entry which is preliminary data.</text>
</comment>
<dbReference type="EMBL" id="JAATNW010000001">
    <property type="protein sequence ID" value="NMH58718.1"/>
    <property type="molecule type" value="Genomic_DNA"/>
</dbReference>
<keyword evidence="5" id="KW-1185">Reference proteome</keyword>
<dbReference type="InterPro" id="IPR013154">
    <property type="entry name" value="ADH-like_N"/>
</dbReference>